<evidence type="ECO:0000256" key="8">
    <source>
        <dbReference type="ARBA" id="ARBA00023136"/>
    </source>
</evidence>
<evidence type="ECO:0000256" key="4">
    <source>
        <dbReference type="ARBA" id="ARBA00022692"/>
    </source>
</evidence>
<dbReference type="GeneID" id="8243650"/>
<keyword evidence="9" id="KW-0325">Glycoprotein</keyword>
<dbReference type="Proteomes" id="UP000002009">
    <property type="component" value="Chromosome 5"/>
</dbReference>
<dbReference type="eggNOG" id="KOG2103">
    <property type="taxonomic scope" value="Eukaryota"/>
</dbReference>
<dbReference type="RefSeq" id="XP_002501994.1">
    <property type="nucleotide sequence ID" value="XM_002501948.1"/>
</dbReference>
<evidence type="ECO:0000256" key="6">
    <source>
        <dbReference type="ARBA" id="ARBA00022824"/>
    </source>
</evidence>
<evidence type="ECO:0000256" key="5">
    <source>
        <dbReference type="ARBA" id="ARBA00022729"/>
    </source>
</evidence>
<dbReference type="AlphaFoldDB" id="C1E5F9"/>
<keyword evidence="13" id="KW-1185">Reference proteome</keyword>
<evidence type="ECO:0000256" key="9">
    <source>
        <dbReference type="ARBA" id="ARBA00023180"/>
    </source>
</evidence>
<feature type="domain" description="ER membrane protein complex subunit 1 C-terminal" evidence="11">
    <location>
        <begin position="221"/>
        <end position="426"/>
    </location>
</feature>
<dbReference type="PANTHER" id="PTHR21573:SF0">
    <property type="entry name" value="ER MEMBRANE PROTEIN COMPLEX SUBUNIT 1"/>
    <property type="match status" value="1"/>
</dbReference>
<dbReference type="GO" id="GO:0072546">
    <property type="term" value="C:EMC complex"/>
    <property type="evidence" value="ECO:0007669"/>
    <property type="project" value="InterPro"/>
</dbReference>
<sequence length="427" mass="46639">MGTASDADASGGTKTRAVVVDLYTGEIESDVVLPFKAAHVLPLHTGASHEHAEHAHDASAALLVDAAGSAAHVFPATSEARDAAYADRARISYYTVDQERNELRGYGLLPASLDKATGEAPASYRTTQTWSQRFPPEVGQIVGYAAKPADEIVHSWTRVLGDRSTLFKYLSPNVVFVATAPKDAPAGQSSVSAHLIDAATGRVLYRVRHADARGPVHAVVCENWVTYHYFNTKAGRYAMSVLEMFDDAEHRKGAATVSSLAPPPLRIMGQSYYVRPAATMMATTYSAQGVTGHQVLMGTATDQVVALDKRWLDPRRPTKPTKDDKEEGLIPYTEVLPVFPQSWVTTRHQVAKLQGIVTSPASLESTVLFVAHGLDFFFTRLHPSRSYDMLDEEFSYLLLVVTMVALAAGAFVTQGLAYKKDMEKRWR</sequence>
<dbReference type="OMA" id="IWPESAR"/>
<proteinExistence type="inferred from homology"/>
<evidence type="ECO:0000256" key="3">
    <source>
        <dbReference type="ARBA" id="ARBA00020824"/>
    </source>
</evidence>
<gene>
    <name evidence="12" type="ORF">MICPUN_81588</name>
</gene>
<evidence type="ECO:0000256" key="1">
    <source>
        <dbReference type="ARBA" id="ARBA00004115"/>
    </source>
</evidence>
<dbReference type="PANTHER" id="PTHR21573">
    <property type="entry name" value="ER MEMBRANE PROTEIN COMPLEX SUBUNIT 1"/>
    <property type="match status" value="1"/>
</dbReference>
<evidence type="ECO:0000313" key="13">
    <source>
        <dbReference type="Proteomes" id="UP000002009"/>
    </source>
</evidence>
<protein>
    <recommendedName>
        <fullName evidence="3">ER membrane protein complex subunit 1</fullName>
    </recommendedName>
</protein>
<dbReference type="STRING" id="296587.C1E5F9"/>
<dbReference type="GO" id="GO:0034975">
    <property type="term" value="P:protein folding in endoplasmic reticulum"/>
    <property type="evidence" value="ECO:0007669"/>
    <property type="project" value="TreeGrafter"/>
</dbReference>
<evidence type="ECO:0000313" key="12">
    <source>
        <dbReference type="EMBL" id="ACO63252.1"/>
    </source>
</evidence>
<keyword evidence="6" id="KW-0256">Endoplasmic reticulum</keyword>
<accession>C1E5F9</accession>
<dbReference type="Pfam" id="PF07774">
    <property type="entry name" value="EMC1_C"/>
    <property type="match status" value="1"/>
</dbReference>
<evidence type="ECO:0000256" key="10">
    <source>
        <dbReference type="SAM" id="Phobius"/>
    </source>
</evidence>
<feature type="transmembrane region" description="Helical" evidence="10">
    <location>
        <begin position="394"/>
        <end position="418"/>
    </location>
</feature>
<keyword evidence="4 10" id="KW-0812">Transmembrane</keyword>
<dbReference type="InterPro" id="IPR011678">
    <property type="entry name" value="EMC1_C"/>
</dbReference>
<comment type="similarity">
    <text evidence="2">Belongs to the EMC1 family.</text>
</comment>
<keyword evidence="5" id="KW-0732">Signal</keyword>
<dbReference type="EMBL" id="CP001326">
    <property type="protein sequence ID" value="ACO63252.1"/>
    <property type="molecule type" value="Genomic_DNA"/>
</dbReference>
<reference evidence="12 13" key="1">
    <citation type="journal article" date="2009" name="Science">
        <title>Green evolution and dynamic adaptations revealed by genomes of the marine picoeukaryotes Micromonas.</title>
        <authorList>
            <person name="Worden A.Z."/>
            <person name="Lee J.H."/>
            <person name="Mock T."/>
            <person name="Rouze P."/>
            <person name="Simmons M.P."/>
            <person name="Aerts A.L."/>
            <person name="Allen A.E."/>
            <person name="Cuvelier M.L."/>
            <person name="Derelle E."/>
            <person name="Everett M.V."/>
            <person name="Foulon E."/>
            <person name="Grimwood J."/>
            <person name="Gundlach H."/>
            <person name="Henrissat B."/>
            <person name="Napoli C."/>
            <person name="McDonald S.M."/>
            <person name="Parker M.S."/>
            <person name="Rombauts S."/>
            <person name="Salamov A."/>
            <person name="Von Dassow P."/>
            <person name="Badger J.H."/>
            <person name="Coutinho P.M."/>
            <person name="Demir E."/>
            <person name="Dubchak I."/>
            <person name="Gentemann C."/>
            <person name="Eikrem W."/>
            <person name="Gready J.E."/>
            <person name="John U."/>
            <person name="Lanier W."/>
            <person name="Lindquist E.A."/>
            <person name="Lucas S."/>
            <person name="Mayer K.F."/>
            <person name="Moreau H."/>
            <person name="Not F."/>
            <person name="Otillar R."/>
            <person name="Panaud O."/>
            <person name="Pangilinan J."/>
            <person name="Paulsen I."/>
            <person name="Piegu B."/>
            <person name="Poliakov A."/>
            <person name="Robbens S."/>
            <person name="Schmutz J."/>
            <person name="Toulza E."/>
            <person name="Wyss T."/>
            <person name="Zelensky A."/>
            <person name="Zhou K."/>
            <person name="Armbrust E.V."/>
            <person name="Bhattacharya D."/>
            <person name="Goodenough U.W."/>
            <person name="Van de Peer Y."/>
            <person name="Grigoriev I.V."/>
        </authorList>
    </citation>
    <scope>NUCLEOTIDE SEQUENCE [LARGE SCALE GENOMIC DNA]</scope>
    <source>
        <strain evidence="13">RCC299 / NOUM17</strain>
    </source>
</reference>
<organism evidence="12 13">
    <name type="scientific">Micromonas commoda (strain RCC299 / NOUM17 / CCMP2709)</name>
    <name type="common">Picoplanktonic green alga</name>
    <dbReference type="NCBI Taxonomy" id="296587"/>
    <lineage>
        <taxon>Eukaryota</taxon>
        <taxon>Viridiplantae</taxon>
        <taxon>Chlorophyta</taxon>
        <taxon>Mamiellophyceae</taxon>
        <taxon>Mamiellales</taxon>
        <taxon>Mamiellaceae</taxon>
        <taxon>Micromonas</taxon>
    </lineage>
</organism>
<comment type="subcellular location">
    <subcellularLocation>
        <location evidence="1">Endoplasmic reticulum membrane</location>
        <topology evidence="1">Single-pass type I membrane protein</topology>
    </subcellularLocation>
</comment>
<dbReference type="KEGG" id="mis:MICPUN_81588"/>
<dbReference type="InterPro" id="IPR026895">
    <property type="entry name" value="EMC1"/>
</dbReference>
<dbReference type="InParanoid" id="C1E5F9"/>
<evidence type="ECO:0000259" key="11">
    <source>
        <dbReference type="Pfam" id="PF07774"/>
    </source>
</evidence>
<keyword evidence="8 10" id="KW-0472">Membrane</keyword>
<evidence type="ECO:0000256" key="2">
    <source>
        <dbReference type="ARBA" id="ARBA00007904"/>
    </source>
</evidence>
<keyword evidence="7 10" id="KW-1133">Transmembrane helix</keyword>
<dbReference type="OrthoDB" id="498028at2759"/>
<evidence type="ECO:0000256" key="7">
    <source>
        <dbReference type="ARBA" id="ARBA00022989"/>
    </source>
</evidence>
<name>C1E5F9_MICCC</name>